<proteinExistence type="predicted"/>
<reference evidence="2 3" key="1">
    <citation type="journal article" date="2020" name="Cell">
        <title>Large-Scale Comparative Analyses of Tick Genomes Elucidate Their Genetic Diversity and Vector Capacities.</title>
        <authorList>
            <consortium name="Tick Genome and Microbiome Consortium (TIGMIC)"/>
            <person name="Jia N."/>
            <person name="Wang J."/>
            <person name="Shi W."/>
            <person name="Du L."/>
            <person name="Sun Y."/>
            <person name="Zhan W."/>
            <person name="Jiang J.F."/>
            <person name="Wang Q."/>
            <person name="Zhang B."/>
            <person name="Ji P."/>
            <person name="Bell-Sakyi L."/>
            <person name="Cui X.M."/>
            <person name="Yuan T.T."/>
            <person name="Jiang B.G."/>
            <person name="Yang W.F."/>
            <person name="Lam T.T."/>
            <person name="Chang Q.C."/>
            <person name="Ding S.J."/>
            <person name="Wang X.J."/>
            <person name="Zhu J.G."/>
            <person name="Ruan X.D."/>
            <person name="Zhao L."/>
            <person name="Wei J.T."/>
            <person name="Ye R.Z."/>
            <person name="Que T.C."/>
            <person name="Du C.H."/>
            <person name="Zhou Y.H."/>
            <person name="Cheng J.X."/>
            <person name="Dai P.F."/>
            <person name="Guo W.B."/>
            <person name="Han X.H."/>
            <person name="Huang E.J."/>
            <person name="Li L.F."/>
            <person name="Wei W."/>
            <person name="Gao Y.C."/>
            <person name="Liu J.Z."/>
            <person name="Shao H.Z."/>
            <person name="Wang X."/>
            <person name="Wang C.C."/>
            <person name="Yang T.C."/>
            <person name="Huo Q.B."/>
            <person name="Li W."/>
            <person name="Chen H.Y."/>
            <person name="Chen S.E."/>
            <person name="Zhou L.G."/>
            <person name="Ni X.B."/>
            <person name="Tian J.H."/>
            <person name="Sheng Y."/>
            <person name="Liu T."/>
            <person name="Pan Y.S."/>
            <person name="Xia L.Y."/>
            <person name="Li J."/>
            <person name="Zhao F."/>
            <person name="Cao W.C."/>
        </authorList>
    </citation>
    <scope>NUCLEOTIDE SEQUENCE [LARGE SCALE GENOMIC DNA]</scope>
    <source>
        <strain evidence="2">HaeL-2018</strain>
    </source>
</reference>
<accession>A0A9J6FD13</accession>
<keyword evidence="3" id="KW-1185">Reference proteome</keyword>
<dbReference type="Proteomes" id="UP000821853">
    <property type="component" value="Chromosome 10"/>
</dbReference>
<feature type="region of interest" description="Disordered" evidence="1">
    <location>
        <begin position="146"/>
        <end position="238"/>
    </location>
</feature>
<dbReference type="EMBL" id="JABSTR010000002">
    <property type="protein sequence ID" value="KAH9364134.1"/>
    <property type="molecule type" value="Genomic_DNA"/>
</dbReference>
<dbReference type="AlphaFoldDB" id="A0A9J6FD13"/>
<dbReference type="OrthoDB" id="10548039at2759"/>
<feature type="compositionally biased region" description="Polar residues" evidence="1">
    <location>
        <begin position="161"/>
        <end position="171"/>
    </location>
</feature>
<dbReference type="Gene3D" id="3.40.50.1110">
    <property type="entry name" value="SGNH hydrolase"/>
    <property type="match status" value="1"/>
</dbReference>
<name>A0A9J6FD13_HAELO</name>
<sequence length="459" mass="50203">MQVLQGGATGDYTERPASAAPQERALVDNMQVSGQIAKCASCGWLSVENDGPAEETEPSKEVTCGMCRRLQRIENASQEVVREMSSRLDGICEEMQRAAGDKTRIAQLMQRVQCLEEEKVVDAAKLVELGHKIAELEGKIAQLEDKHPAADRHPSSDKDSCGSNSGSQQGKTPPVTEGNGNPEIPEARGAGGKNGTLDSRVQVPISGTSVEKTAPAERVSAEEGTSHSSVQQSSNRPPEGLLREVLVVGDGNVGRVAATLVRDIGIPDSVEFLYRREATAKQAHEFVTLYEMQARDVARSYVLHVGLNEVLRGEAEQLTPRLEEMWKGKEASLVVCSIPEVTTKGREVQAKTVLVNEELHAWCRRSGARFLDLAKVLSPNCFTRDGVRYSHEGVQRVARAMAEAVAPFLGKQRPPVTPAPNDRKGGRYPRKQALWRAVETLVEGLRQNYTPTANRKWQQ</sequence>
<evidence type="ECO:0000313" key="2">
    <source>
        <dbReference type="EMBL" id="KAH9364134.1"/>
    </source>
</evidence>
<dbReference type="VEuPathDB" id="VectorBase:HLOH_045578"/>
<feature type="region of interest" description="Disordered" evidence="1">
    <location>
        <begin position="1"/>
        <end position="20"/>
    </location>
</feature>
<feature type="compositionally biased region" description="Basic and acidic residues" evidence="1">
    <location>
        <begin position="146"/>
        <end position="160"/>
    </location>
</feature>
<dbReference type="InterPro" id="IPR036514">
    <property type="entry name" value="SGNH_hydro_sf"/>
</dbReference>
<feature type="compositionally biased region" description="Polar residues" evidence="1">
    <location>
        <begin position="226"/>
        <end position="236"/>
    </location>
</feature>
<dbReference type="SUPFAM" id="SSF52266">
    <property type="entry name" value="SGNH hydrolase"/>
    <property type="match status" value="1"/>
</dbReference>
<evidence type="ECO:0000256" key="1">
    <source>
        <dbReference type="SAM" id="MobiDB-lite"/>
    </source>
</evidence>
<evidence type="ECO:0000313" key="3">
    <source>
        <dbReference type="Proteomes" id="UP000821853"/>
    </source>
</evidence>
<comment type="caution">
    <text evidence="2">The sequence shown here is derived from an EMBL/GenBank/DDBJ whole genome shotgun (WGS) entry which is preliminary data.</text>
</comment>
<organism evidence="2 3">
    <name type="scientific">Haemaphysalis longicornis</name>
    <name type="common">Bush tick</name>
    <dbReference type="NCBI Taxonomy" id="44386"/>
    <lineage>
        <taxon>Eukaryota</taxon>
        <taxon>Metazoa</taxon>
        <taxon>Ecdysozoa</taxon>
        <taxon>Arthropoda</taxon>
        <taxon>Chelicerata</taxon>
        <taxon>Arachnida</taxon>
        <taxon>Acari</taxon>
        <taxon>Parasitiformes</taxon>
        <taxon>Ixodida</taxon>
        <taxon>Ixodoidea</taxon>
        <taxon>Ixodidae</taxon>
        <taxon>Haemaphysalinae</taxon>
        <taxon>Haemaphysalis</taxon>
    </lineage>
</organism>
<gene>
    <name evidence="2" type="ORF">HPB48_010132</name>
</gene>
<protein>
    <submittedName>
        <fullName evidence="2">Uncharacterized protein</fullName>
    </submittedName>
</protein>